<dbReference type="PANTHER" id="PTHR21047">
    <property type="entry name" value="DTDP-6-DEOXY-D-GLUCOSE-3,5 EPIMERASE"/>
    <property type="match status" value="1"/>
</dbReference>
<dbReference type="Pfam" id="PF00908">
    <property type="entry name" value="dTDP_sugar_isom"/>
    <property type="match status" value="1"/>
</dbReference>
<dbReference type="EC" id="5.1.3.13" evidence="3 7"/>
<proteinExistence type="inferred from homology"/>
<comment type="function">
    <text evidence="2 7">Catalyzes the epimerization of the C3' and C5'positions of dTDP-6-deoxy-D-xylo-4-hexulose, forming dTDP-6-deoxy-L-lyxo-4-hexulose.</text>
</comment>
<dbReference type="GO" id="GO:0005829">
    <property type="term" value="C:cytosol"/>
    <property type="evidence" value="ECO:0007669"/>
    <property type="project" value="TreeGrafter"/>
</dbReference>
<dbReference type="CDD" id="cd00438">
    <property type="entry name" value="cupin_RmlC"/>
    <property type="match status" value="1"/>
</dbReference>
<evidence type="ECO:0000256" key="2">
    <source>
        <dbReference type="ARBA" id="ARBA00001997"/>
    </source>
</evidence>
<evidence type="ECO:0000256" key="4">
    <source>
        <dbReference type="ARBA" id="ARBA00019595"/>
    </source>
</evidence>
<protein>
    <recommendedName>
        <fullName evidence="4 7">dTDP-4-dehydrorhamnose 3,5-epimerase</fullName>
        <ecNumber evidence="3 7">5.1.3.13</ecNumber>
    </recommendedName>
    <alternativeName>
        <fullName evidence="7">Thymidine diphospho-4-keto-rhamnose 3,5-epimerase</fullName>
    </alternativeName>
</protein>
<dbReference type="InterPro" id="IPR011051">
    <property type="entry name" value="RmlC_Cupin_sf"/>
</dbReference>
<dbReference type="AlphaFoldDB" id="A0A2G1QGS1"/>
<comment type="caution">
    <text evidence="8">The sequence shown here is derived from an EMBL/GenBank/DDBJ whole genome shotgun (WGS) entry which is preliminary data.</text>
</comment>
<reference evidence="8 9" key="1">
    <citation type="submission" date="2017-10" db="EMBL/GenBank/DDBJ databases">
        <title>Sedimentibacterium mangrovi gen. nov., sp. nov., a novel member of family Phyllobacteriacea isolated from mangrove sediment.</title>
        <authorList>
            <person name="Liao H."/>
            <person name="Tian Y."/>
        </authorList>
    </citation>
    <scope>NUCLEOTIDE SEQUENCE [LARGE SCALE GENOMIC DNA]</scope>
    <source>
        <strain evidence="8 9">X9-2-2</strain>
    </source>
</reference>
<evidence type="ECO:0000256" key="1">
    <source>
        <dbReference type="ARBA" id="ARBA00001298"/>
    </source>
</evidence>
<evidence type="ECO:0000256" key="7">
    <source>
        <dbReference type="RuleBase" id="RU364069"/>
    </source>
</evidence>
<gene>
    <name evidence="8" type="primary">rfbC</name>
    <name evidence="8" type="ORF">CSC94_23190</name>
</gene>
<organism evidence="8 9">
    <name type="scientific">Zhengella mangrovi</name>
    <dbReference type="NCBI Taxonomy" id="1982044"/>
    <lineage>
        <taxon>Bacteria</taxon>
        <taxon>Pseudomonadati</taxon>
        <taxon>Pseudomonadota</taxon>
        <taxon>Alphaproteobacteria</taxon>
        <taxon>Hyphomicrobiales</taxon>
        <taxon>Notoacmeibacteraceae</taxon>
        <taxon>Zhengella</taxon>
    </lineage>
</organism>
<evidence type="ECO:0000256" key="6">
    <source>
        <dbReference type="PIRSR" id="PIRSR600888-3"/>
    </source>
</evidence>
<comment type="pathway">
    <text evidence="7">Carbohydrate biosynthesis; dTDP-L-rhamnose biosynthesis.</text>
</comment>
<dbReference type="GO" id="GO:0008830">
    <property type="term" value="F:dTDP-4-dehydrorhamnose 3,5-epimerase activity"/>
    <property type="evidence" value="ECO:0007669"/>
    <property type="project" value="UniProtKB-UniRule"/>
</dbReference>
<comment type="similarity">
    <text evidence="7">Belongs to the dTDP-4-dehydrorhamnose 3,5-epimerase family.</text>
</comment>
<sequence length="188" mass="21052">MPAFRQTSLPGVIEVVADRHGDERGFFSETWREETWRENGIDTAFVQDNHSVSGQRGILRGLHFQTPPFAQAKLVRVTRGAVFDVAVDIRAGSPTYGRWVGVEISATLWNQLYIPAGFAHGFLTLEPDTHFLYKVSSRYSPDHDRSIRFDDPAIGIEWPTDPADVILSQKDRDAPLLAACDTGFAYES</sequence>
<keyword evidence="7" id="KW-0413">Isomerase</keyword>
<dbReference type="RefSeq" id="WP_099308755.1">
    <property type="nucleotide sequence ID" value="NZ_PDVP01000028.1"/>
</dbReference>
<feature type="active site" description="Proton donor" evidence="5">
    <location>
        <position position="133"/>
    </location>
</feature>
<evidence type="ECO:0000313" key="9">
    <source>
        <dbReference type="Proteomes" id="UP000221168"/>
    </source>
</evidence>
<dbReference type="SUPFAM" id="SSF51182">
    <property type="entry name" value="RmlC-like cupins"/>
    <property type="match status" value="1"/>
</dbReference>
<dbReference type="InterPro" id="IPR000888">
    <property type="entry name" value="RmlC-like"/>
</dbReference>
<name>A0A2G1QGS1_9HYPH</name>
<feature type="site" description="Participates in a stacking interaction with the thymidine ring of dTDP-4-oxo-6-deoxyglucose" evidence="6">
    <location>
        <position position="139"/>
    </location>
</feature>
<dbReference type="InterPro" id="IPR014710">
    <property type="entry name" value="RmlC-like_jellyroll"/>
</dbReference>
<comment type="subunit">
    <text evidence="7">Homodimer.</text>
</comment>
<evidence type="ECO:0000256" key="5">
    <source>
        <dbReference type="PIRSR" id="PIRSR600888-1"/>
    </source>
</evidence>
<dbReference type="GO" id="GO:0019305">
    <property type="term" value="P:dTDP-rhamnose biosynthetic process"/>
    <property type="evidence" value="ECO:0007669"/>
    <property type="project" value="UniProtKB-UniRule"/>
</dbReference>
<dbReference type="UniPathway" id="UPA00124"/>
<accession>A0A2G1QGS1</accession>
<dbReference type="OrthoDB" id="9800680at2"/>
<evidence type="ECO:0000313" key="8">
    <source>
        <dbReference type="EMBL" id="PHP64661.1"/>
    </source>
</evidence>
<dbReference type="PANTHER" id="PTHR21047:SF2">
    <property type="entry name" value="THYMIDINE DIPHOSPHO-4-KETO-RHAMNOSE 3,5-EPIMERASE"/>
    <property type="match status" value="1"/>
</dbReference>
<dbReference type="EMBL" id="PDVP01000028">
    <property type="protein sequence ID" value="PHP64661.1"/>
    <property type="molecule type" value="Genomic_DNA"/>
</dbReference>
<feature type="active site" description="Proton acceptor" evidence="5">
    <location>
        <position position="63"/>
    </location>
</feature>
<dbReference type="NCBIfam" id="TIGR01221">
    <property type="entry name" value="rmlC"/>
    <property type="match status" value="1"/>
</dbReference>
<dbReference type="GO" id="GO:0000271">
    <property type="term" value="P:polysaccharide biosynthetic process"/>
    <property type="evidence" value="ECO:0007669"/>
    <property type="project" value="TreeGrafter"/>
</dbReference>
<comment type="catalytic activity">
    <reaction evidence="1 7">
        <text>dTDP-4-dehydro-6-deoxy-alpha-D-glucose = dTDP-4-dehydro-beta-L-rhamnose</text>
        <dbReference type="Rhea" id="RHEA:16969"/>
        <dbReference type="ChEBI" id="CHEBI:57649"/>
        <dbReference type="ChEBI" id="CHEBI:62830"/>
        <dbReference type="EC" id="5.1.3.13"/>
    </reaction>
</comment>
<keyword evidence="9" id="KW-1185">Reference proteome</keyword>
<dbReference type="Proteomes" id="UP000221168">
    <property type="component" value="Unassembled WGS sequence"/>
</dbReference>
<dbReference type="Gene3D" id="2.60.120.10">
    <property type="entry name" value="Jelly Rolls"/>
    <property type="match status" value="1"/>
</dbReference>
<evidence type="ECO:0000256" key="3">
    <source>
        <dbReference type="ARBA" id="ARBA00012098"/>
    </source>
</evidence>